<feature type="compositionally biased region" description="Polar residues" evidence="1">
    <location>
        <begin position="47"/>
        <end position="57"/>
    </location>
</feature>
<accession>A0A0F8XL34</accession>
<evidence type="ECO:0000256" key="1">
    <source>
        <dbReference type="SAM" id="MobiDB-lite"/>
    </source>
</evidence>
<organism evidence="2">
    <name type="scientific">marine sediment metagenome</name>
    <dbReference type="NCBI Taxonomy" id="412755"/>
    <lineage>
        <taxon>unclassified sequences</taxon>
        <taxon>metagenomes</taxon>
        <taxon>ecological metagenomes</taxon>
    </lineage>
</organism>
<gene>
    <name evidence="2" type="ORF">LCGC14_3010660</name>
</gene>
<protein>
    <recommendedName>
        <fullName evidence="3">Phage virion morphogenesis protein</fullName>
    </recommendedName>
</protein>
<feature type="region of interest" description="Disordered" evidence="1">
    <location>
        <begin position="44"/>
        <end position="72"/>
    </location>
</feature>
<proteinExistence type="predicted"/>
<evidence type="ECO:0000313" key="2">
    <source>
        <dbReference type="EMBL" id="KKK61805.1"/>
    </source>
</evidence>
<dbReference type="EMBL" id="LAZR01062302">
    <property type="protein sequence ID" value="KKK61805.1"/>
    <property type="molecule type" value="Genomic_DNA"/>
</dbReference>
<reference evidence="2" key="1">
    <citation type="journal article" date="2015" name="Nature">
        <title>Complex archaea that bridge the gap between prokaryotes and eukaryotes.</title>
        <authorList>
            <person name="Spang A."/>
            <person name="Saw J.H."/>
            <person name="Jorgensen S.L."/>
            <person name="Zaremba-Niedzwiedzka K."/>
            <person name="Martijn J."/>
            <person name="Lind A.E."/>
            <person name="van Eijk R."/>
            <person name="Schleper C."/>
            <person name="Guy L."/>
            <person name="Ettema T.J."/>
        </authorList>
    </citation>
    <scope>NUCLEOTIDE SEQUENCE</scope>
</reference>
<dbReference type="AlphaFoldDB" id="A0A0F8XL34"/>
<sequence>MARPRKGIRIKIHPLRLLRKSGDQLEKNMMVATIFVRDKVKKKLNRGQPTRTFQSGSIIGLDPSSPGEPPKKITAQLQNSIRTKVIRRPRAIIGLVGTNLKKGRWLEFGTSKMKPRPYLRPTLSENRRKIGRVVARGIRAL</sequence>
<comment type="caution">
    <text evidence="2">The sequence shown here is derived from an EMBL/GenBank/DDBJ whole genome shotgun (WGS) entry which is preliminary data.</text>
</comment>
<evidence type="ECO:0008006" key="3">
    <source>
        <dbReference type="Google" id="ProtNLM"/>
    </source>
</evidence>
<name>A0A0F8XL34_9ZZZZ</name>